<dbReference type="GO" id="GO:0030332">
    <property type="term" value="F:cyclin binding"/>
    <property type="evidence" value="ECO:0007669"/>
    <property type="project" value="TreeGrafter"/>
</dbReference>
<accession>A0AA36CYX1</accession>
<feature type="region of interest" description="Disordered" evidence="9">
    <location>
        <begin position="342"/>
        <end position="418"/>
    </location>
</feature>
<dbReference type="PANTHER" id="PTHR31531:SF2">
    <property type="entry name" value="E3 UBIQUITIN-PROTEIN LIGASE E3D"/>
    <property type="match status" value="1"/>
</dbReference>
<reference evidence="10" key="1">
    <citation type="submission" date="2023-06" db="EMBL/GenBank/DDBJ databases">
        <authorList>
            <person name="Delattre M."/>
        </authorList>
    </citation>
    <scope>NUCLEOTIDE SEQUENCE</scope>
    <source>
        <strain evidence="10">AF72</strain>
    </source>
</reference>
<comment type="function">
    <text evidence="7">E3 ubiquitin-protein ligase which accepts ubiquitin from specific E2 ubiquitin-conjugating enzymes, and transfers it to substrates, generally promoting their degradation by the proteasome. Independently of its E3 ubiquitin-protein ligase activity, acts as an inhibitor of CPSF3 endonuclease activity by blocking CPSF3 active site.</text>
</comment>
<dbReference type="GO" id="GO:0031624">
    <property type="term" value="F:ubiquitin conjugating enzyme binding"/>
    <property type="evidence" value="ECO:0007669"/>
    <property type="project" value="TreeGrafter"/>
</dbReference>
<dbReference type="GO" id="GO:0000209">
    <property type="term" value="P:protein polyubiquitination"/>
    <property type="evidence" value="ECO:0007669"/>
    <property type="project" value="TreeGrafter"/>
</dbReference>
<evidence type="ECO:0000256" key="2">
    <source>
        <dbReference type="ARBA" id="ARBA00012485"/>
    </source>
</evidence>
<dbReference type="EMBL" id="CATQJA010002645">
    <property type="protein sequence ID" value="CAJ0576771.1"/>
    <property type="molecule type" value="Genomic_DNA"/>
</dbReference>
<evidence type="ECO:0000256" key="7">
    <source>
        <dbReference type="ARBA" id="ARBA00053831"/>
    </source>
</evidence>
<dbReference type="GO" id="GO:0000151">
    <property type="term" value="C:ubiquitin ligase complex"/>
    <property type="evidence" value="ECO:0007669"/>
    <property type="project" value="TreeGrafter"/>
</dbReference>
<dbReference type="PANTHER" id="PTHR31531">
    <property type="entry name" value="E3 UBIQUITIN-PROTEIN LIGASE E3D FAMILY MEMBER"/>
    <property type="match status" value="1"/>
</dbReference>
<feature type="compositionally biased region" description="Polar residues" evidence="9">
    <location>
        <begin position="355"/>
        <end position="364"/>
    </location>
</feature>
<dbReference type="GO" id="GO:0005634">
    <property type="term" value="C:nucleus"/>
    <property type="evidence" value="ECO:0007669"/>
    <property type="project" value="TreeGrafter"/>
</dbReference>
<dbReference type="GO" id="GO:0006513">
    <property type="term" value="P:protein monoubiquitination"/>
    <property type="evidence" value="ECO:0007669"/>
    <property type="project" value="TreeGrafter"/>
</dbReference>
<feature type="compositionally biased region" description="Polar residues" evidence="9">
    <location>
        <begin position="403"/>
        <end position="418"/>
    </location>
</feature>
<feature type="compositionally biased region" description="Basic and acidic residues" evidence="9">
    <location>
        <begin position="390"/>
        <end position="401"/>
    </location>
</feature>
<dbReference type="InterPro" id="IPR019193">
    <property type="entry name" value="UBQ-conj_enz_E2-bd_prot"/>
</dbReference>
<evidence type="ECO:0000313" key="10">
    <source>
        <dbReference type="EMBL" id="CAJ0576771.1"/>
    </source>
</evidence>
<keyword evidence="11" id="KW-1185">Reference proteome</keyword>
<feature type="non-terminal residue" evidence="10">
    <location>
        <position position="506"/>
    </location>
</feature>
<comment type="subunit">
    <text evidence="8">Interacts with UBE2C/UbcH10 (E2 ubiquitin-conjugating enzyme). In vitro, interacts with cyclin-B.</text>
</comment>
<evidence type="ECO:0000256" key="6">
    <source>
        <dbReference type="ARBA" id="ARBA00032298"/>
    </source>
</evidence>
<dbReference type="GO" id="GO:0043161">
    <property type="term" value="P:proteasome-mediated ubiquitin-dependent protein catabolic process"/>
    <property type="evidence" value="ECO:0007669"/>
    <property type="project" value="TreeGrafter"/>
</dbReference>
<evidence type="ECO:0000256" key="9">
    <source>
        <dbReference type="SAM" id="MobiDB-lite"/>
    </source>
</evidence>
<dbReference type="Pfam" id="PF09814">
    <property type="entry name" value="HECT_2"/>
    <property type="match status" value="1"/>
</dbReference>
<name>A0AA36CYX1_9BILA</name>
<dbReference type="GO" id="GO:0051865">
    <property type="term" value="P:protein autoubiquitination"/>
    <property type="evidence" value="ECO:0007669"/>
    <property type="project" value="TreeGrafter"/>
</dbReference>
<dbReference type="Proteomes" id="UP001177023">
    <property type="component" value="Unassembled WGS sequence"/>
</dbReference>
<evidence type="ECO:0000256" key="1">
    <source>
        <dbReference type="ARBA" id="ARBA00000885"/>
    </source>
</evidence>
<evidence type="ECO:0000256" key="5">
    <source>
        <dbReference type="ARBA" id="ARBA00032234"/>
    </source>
</evidence>
<evidence type="ECO:0000256" key="3">
    <source>
        <dbReference type="ARBA" id="ARBA00013646"/>
    </source>
</evidence>
<organism evidence="10 11">
    <name type="scientific">Mesorhabditis spiculigera</name>
    <dbReference type="NCBI Taxonomy" id="96644"/>
    <lineage>
        <taxon>Eukaryota</taxon>
        <taxon>Metazoa</taxon>
        <taxon>Ecdysozoa</taxon>
        <taxon>Nematoda</taxon>
        <taxon>Chromadorea</taxon>
        <taxon>Rhabditida</taxon>
        <taxon>Rhabditina</taxon>
        <taxon>Rhabditomorpha</taxon>
        <taxon>Rhabditoidea</taxon>
        <taxon>Rhabditidae</taxon>
        <taxon>Mesorhabditinae</taxon>
        <taxon>Mesorhabditis</taxon>
    </lineage>
</organism>
<dbReference type="GO" id="GO:0005829">
    <property type="term" value="C:cytosol"/>
    <property type="evidence" value="ECO:0007669"/>
    <property type="project" value="TreeGrafter"/>
</dbReference>
<comment type="catalytic activity">
    <reaction evidence="1">
        <text>S-ubiquitinyl-[E2 ubiquitin-conjugating enzyme]-L-cysteine + [acceptor protein]-L-lysine = [E2 ubiquitin-conjugating enzyme]-L-cysteine + N(6)-ubiquitinyl-[acceptor protein]-L-lysine.</text>
        <dbReference type="EC" id="2.3.2.26"/>
    </reaction>
</comment>
<gene>
    <name evidence="10" type="ORF">MSPICULIGERA_LOCUS15058</name>
</gene>
<proteinExistence type="predicted"/>
<protein>
    <recommendedName>
        <fullName evidence="3">E3 ubiquitin-protein ligase E3D</fullName>
        <ecNumber evidence="2">2.3.2.26</ecNumber>
    </recommendedName>
    <alternativeName>
        <fullName evidence="6">HECT-type E3 ubiquitin transferase E3D</fullName>
    </alternativeName>
    <alternativeName>
        <fullName evidence="5">UbcH10-binding protein with a HECT-like domain</fullName>
    </alternativeName>
    <alternativeName>
        <fullName evidence="4">Ubiquitin-conjugating enzyme E2C-binding protein</fullName>
    </alternativeName>
</protein>
<evidence type="ECO:0000313" key="11">
    <source>
        <dbReference type="Proteomes" id="UP001177023"/>
    </source>
</evidence>
<dbReference type="AlphaFoldDB" id="A0AA36CYX1"/>
<dbReference type="GO" id="GO:0061630">
    <property type="term" value="F:ubiquitin protein ligase activity"/>
    <property type="evidence" value="ECO:0007669"/>
    <property type="project" value="UniProtKB-EC"/>
</dbReference>
<evidence type="ECO:0000256" key="8">
    <source>
        <dbReference type="ARBA" id="ARBA00064185"/>
    </source>
</evidence>
<comment type="caution">
    <text evidence="10">The sequence shown here is derived from an EMBL/GenBank/DDBJ whole genome shotgun (WGS) entry which is preliminary data.</text>
</comment>
<sequence length="506" mass="54878">MEEAEEEAAPSICEAKLPRWSSNSFVMELKPGNECATLFIDCPDDASGGDDSEAPTTLIRVKEGNIRLQTIPAGGGDADELCADLAALSLKPNSIQSPAWAEDGRVFMCKVKAQLSEKTIEPKTYSRLAKEVVSLAAINAFAEGASTNPVDLKCDECGNVLMSGKKGAIQIGSLPTDDWLTLSPEAGYNCESCAAGTHSCSKGEKTTASSEWLPGEQKVVVSFAYTHITTEAANPGSLTVKDRTVRCGACQKELGAINYVYPRILQLHHATTSLSVNGRSFLSSAYSSLPSFFGSCILNRCETMGSQKVVIRSLDRTPHLLLWLLDSYMVLIGGVMVDTKKPEPEPTPVAKQEAKSQPKQANGQSRKKRRKSTSCSSISDTEQGGKRQNGKTEKKDRERHRTNSTLSTGSDVSVSTALSSENDHVFDTNRPFPVLKMLYKVFEPSTAKDDPRVNGQDASVCILDVPYTFAMRVLEAILRSTGTLPPCNRALGQFYVGYLPLEERIL</sequence>
<evidence type="ECO:0000256" key="4">
    <source>
        <dbReference type="ARBA" id="ARBA00029737"/>
    </source>
</evidence>
<dbReference type="EC" id="2.3.2.26" evidence="2"/>